<dbReference type="PANTHER" id="PTHR40780">
    <property type="entry name" value="DUF3669 DOMAIN-CONTAINING PROTEIN"/>
    <property type="match status" value="1"/>
</dbReference>
<evidence type="ECO:0000313" key="4">
    <source>
        <dbReference type="Proteomes" id="UP000557566"/>
    </source>
</evidence>
<sequence>MASVHAALLRRVFSTDPDTPSADVEHDMVRPPPRPPMCNIGRGTCGTVYDMGSTNRAIKLGSSAKDLLRDYQQTATARRAVNEWAAALVTHFEAKGLRISVPKMPRCYEFHTDCAEVVKRHEEELASDDVCSSSDSDISEIERTKPGFIMERIPAIPHCAREALVKEFFDEEDHDYFLHDMDSLDCLVRLYFGQEDNGAAISDLRNFPLYTDQMDDIGLDTKTLVTELAVGLAIVHWGAELDAMDSEYVLASSSPYLSRSRTSNLDLTVGDAAEPTPDITRRDTCIWILDFDKASFLDLDDHDETVRRLVVATSGNDPYFPRVDLNEERWLQFREAYVEASEVILTARAARGEIERGLSRLPEQFMGALYQHYMDDADQGDYIVFSD</sequence>
<dbReference type="Proteomes" id="UP000557566">
    <property type="component" value="Unassembled WGS sequence"/>
</dbReference>
<dbReference type="OrthoDB" id="2993351at2759"/>
<evidence type="ECO:0000313" key="3">
    <source>
        <dbReference type="EMBL" id="KAF4508778.1"/>
    </source>
</evidence>
<dbReference type="Pfam" id="PF12417">
    <property type="entry name" value="DUF3669"/>
    <property type="match status" value="1"/>
</dbReference>
<protein>
    <recommendedName>
        <fullName evidence="2">DUF3669 domain-containing protein</fullName>
    </recommendedName>
</protein>
<organism evidence="3 4">
    <name type="scientific">Ophiocordyceps sinensis</name>
    <dbReference type="NCBI Taxonomy" id="72228"/>
    <lineage>
        <taxon>Eukaryota</taxon>
        <taxon>Fungi</taxon>
        <taxon>Dikarya</taxon>
        <taxon>Ascomycota</taxon>
        <taxon>Pezizomycotina</taxon>
        <taxon>Sordariomycetes</taxon>
        <taxon>Hypocreomycetidae</taxon>
        <taxon>Hypocreales</taxon>
        <taxon>Ophiocordycipitaceae</taxon>
        <taxon>Ophiocordyceps</taxon>
    </lineage>
</organism>
<dbReference type="EMBL" id="JAAVMX010000005">
    <property type="protein sequence ID" value="KAF4508778.1"/>
    <property type="molecule type" value="Genomic_DNA"/>
</dbReference>
<keyword evidence="4" id="KW-1185">Reference proteome</keyword>
<dbReference type="AlphaFoldDB" id="A0A8H4PQY7"/>
<evidence type="ECO:0000259" key="2">
    <source>
        <dbReference type="Pfam" id="PF12417"/>
    </source>
</evidence>
<gene>
    <name evidence="3" type="ORF">G6O67_005117</name>
</gene>
<proteinExistence type="predicted"/>
<evidence type="ECO:0000256" key="1">
    <source>
        <dbReference type="SAM" id="MobiDB-lite"/>
    </source>
</evidence>
<dbReference type="InterPro" id="IPR022137">
    <property type="entry name" value="Znf_prot_DUF3669"/>
</dbReference>
<dbReference type="PANTHER" id="PTHR40780:SF2">
    <property type="entry name" value="DUF3669 DOMAIN-CONTAINING PROTEIN"/>
    <property type="match status" value="1"/>
</dbReference>
<feature type="domain" description="DUF3669" evidence="2">
    <location>
        <begin position="286"/>
        <end position="347"/>
    </location>
</feature>
<reference evidence="3 4" key="1">
    <citation type="journal article" date="2020" name="Genome Biol. Evol.">
        <title>A new high-quality draft genome assembly of the Chinese cordyceps Ophiocordyceps sinensis.</title>
        <authorList>
            <person name="Shu R."/>
            <person name="Zhang J."/>
            <person name="Meng Q."/>
            <person name="Zhang H."/>
            <person name="Zhou G."/>
            <person name="Li M."/>
            <person name="Wu P."/>
            <person name="Zhao Y."/>
            <person name="Chen C."/>
            <person name="Qin Q."/>
        </authorList>
    </citation>
    <scope>NUCLEOTIDE SEQUENCE [LARGE SCALE GENOMIC DNA]</scope>
    <source>
        <strain evidence="3 4">IOZ07</strain>
    </source>
</reference>
<accession>A0A8H4PQY7</accession>
<feature type="region of interest" description="Disordered" evidence="1">
    <location>
        <begin position="15"/>
        <end position="35"/>
    </location>
</feature>
<name>A0A8H4PQY7_9HYPO</name>
<comment type="caution">
    <text evidence="3">The sequence shown here is derived from an EMBL/GenBank/DDBJ whole genome shotgun (WGS) entry which is preliminary data.</text>
</comment>